<dbReference type="RefSeq" id="WP_345735714.1">
    <property type="nucleotide sequence ID" value="NZ_BAABIA010000003.1"/>
</dbReference>
<keyword evidence="3" id="KW-1185">Reference proteome</keyword>
<name>A0ABP9NZ58_9BACT</name>
<dbReference type="EMBL" id="BAABIA010000003">
    <property type="protein sequence ID" value="GAA5137572.1"/>
    <property type="molecule type" value="Genomic_DNA"/>
</dbReference>
<evidence type="ECO:0000313" key="3">
    <source>
        <dbReference type="Proteomes" id="UP001499852"/>
    </source>
</evidence>
<organism evidence="2 3">
    <name type="scientific">Prosthecobacter algae</name>
    <dbReference type="NCBI Taxonomy" id="1144682"/>
    <lineage>
        <taxon>Bacteria</taxon>
        <taxon>Pseudomonadati</taxon>
        <taxon>Verrucomicrobiota</taxon>
        <taxon>Verrucomicrobiia</taxon>
        <taxon>Verrucomicrobiales</taxon>
        <taxon>Verrucomicrobiaceae</taxon>
        <taxon>Prosthecobacter</taxon>
    </lineage>
</organism>
<comment type="caution">
    <text evidence="2">The sequence shown here is derived from an EMBL/GenBank/DDBJ whole genome shotgun (WGS) entry which is preliminary data.</text>
</comment>
<dbReference type="Proteomes" id="UP001499852">
    <property type="component" value="Unassembled WGS sequence"/>
</dbReference>
<evidence type="ECO:0000313" key="2">
    <source>
        <dbReference type="EMBL" id="GAA5137572.1"/>
    </source>
</evidence>
<protein>
    <submittedName>
        <fullName evidence="2">Uncharacterized protein</fullName>
    </submittedName>
</protein>
<keyword evidence="1" id="KW-0472">Membrane</keyword>
<feature type="transmembrane region" description="Helical" evidence="1">
    <location>
        <begin position="36"/>
        <end position="54"/>
    </location>
</feature>
<gene>
    <name evidence="2" type="ORF">GCM10023213_14530</name>
</gene>
<keyword evidence="1" id="KW-1133">Transmembrane helix</keyword>
<keyword evidence="1" id="KW-0812">Transmembrane</keyword>
<sequence length="132" mass="14889">MEEDDIEQPPVSEPTLDEASETQINRMAGCARLGKWMLYALLAGIAVSLMYRGCSRMMSRTESGRWDGVKSTMKDLTIATGHFRVEYNRFPLPAPIDETKDMFLRSKGAMFAALLGQDDKLNPRKIKFVDLP</sequence>
<reference evidence="3" key="1">
    <citation type="journal article" date="2019" name="Int. J. Syst. Evol. Microbiol.">
        <title>The Global Catalogue of Microorganisms (GCM) 10K type strain sequencing project: providing services to taxonomists for standard genome sequencing and annotation.</title>
        <authorList>
            <consortium name="The Broad Institute Genomics Platform"/>
            <consortium name="The Broad Institute Genome Sequencing Center for Infectious Disease"/>
            <person name="Wu L."/>
            <person name="Ma J."/>
        </authorList>
    </citation>
    <scope>NUCLEOTIDE SEQUENCE [LARGE SCALE GENOMIC DNA]</scope>
    <source>
        <strain evidence="3">JCM 18053</strain>
    </source>
</reference>
<accession>A0ABP9NZ58</accession>
<evidence type="ECO:0000256" key="1">
    <source>
        <dbReference type="SAM" id="Phobius"/>
    </source>
</evidence>
<proteinExistence type="predicted"/>